<reference evidence="1 2" key="1">
    <citation type="submission" date="2024-01" db="EMBL/GenBank/DDBJ databases">
        <title>The genomes of 5 underutilized Papilionoideae crops provide insights into root nodulation and disease resistanc.</title>
        <authorList>
            <person name="Jiang F."/>
        </authorList>
    </citation>
    <scope>NUCLEOTIDE SEQUENCE [LARGE SCALE GENOMIC DNA]</scope>
    <source>
        <strain evidence="1">DUOXIRENSHENG_FW03</strain>
        <tissue evidence="1">Leaves</tissue>
    </source>
</reference>
<sequence>MGCVVRLGLIQGHFPKPNDLNDESNEERCVAKVFPNPRTFSKLRVKWENQTVKNGEPCQQGRSWPPNLTLVFSEVIFVPIVTDTCASHASRPTQLRLSLLARVRQSHTHPFRERDGSVSCFFSLRETCHYHCQPLLLLLLRVALLPLSTFIVVVALHCATTNITDVTLDYATANLCCSHIC</sequence>
<dbReference type="EMBL" id="JAYMYS010000002">
    <property type="protein sequence ID" value="KAK7405469.1"/>
    <property type="molecule type" value="Genomic_DNA"/>
</dbReference>
<proteinExistence type="predicted"/>
<gene>
    <name evidence="1" type="ORF">VNO78_06793</name>
</gene>
<protein>
    <submittedName>
        <fullName evidence="1">Uncharacterized protein</fullName>
    </submittedName>
</protein>
<organism evidence="1 2">
    <name type="scientific">Psophocarpus tetragonolobus</name>
    <name type="common">Winged bean</name>
    <name type="synonym">Dolichos tetragonolobus</name>
    <dbReference type="NCBI Taxonomy" id="3891"/>
    <lineage>
        <taxon>Eukaryota</taxon>
        <taxon>Viridiplantae</taxon>
        <taxon>Streptophyta</taxon>
        <taxon>Embryophyta</taxon>
        <taxon>Tracheophyta</taxon>
        <taxon>Spermatophyta</taxon>
        <taxon>Magnoliopsida</taxon>
        <taxon>eudicotyledons</taxon>
        <taxon>Gunneridae</taxon>
        <taxon>Pentapetalae</taxon>
        <taxon>rosids</taxon>
        <taxon>fabids</taxon>
        <taxon>Fabales</taxon>
        <taxon>Fabaceae</taxon>
        <taxon>Papilionoideae</taxon>
        <taxon>50 kb inversion clade</taxon>
        <taxon>NPAAA clade</taxon>
        <taxon>indigoferoid/millettioid clade</taxon>
        <taxon>Phaseoleae</taxon>
        <taxon>Psophocarpus</taxon>
    </lineage>
</organism>
<name>A0AAN9SSG2_PSOTE</name>
<keyword evidence="2" id="KW-1185">Reference proteome</keyword>
<dbReference type="AlphaFoldDB" id="A0AAN9SSG2"/>
<comment type="caution">
    <text evidence="1">The sequence shown here is derived from an EMBL/GenBank/DDBJ whole genome shotgun (WGS) entry which is preliminary data.</text>
</comment>
<accession>A0AAN9SSG2</accession>
<evidence type="ECO:0000313" key="2">
    <source>
        <dbReference type="Proteomes" id="UP001386955"/>
    </source>
</evidence>
<evidence type="ECO:0000313" key="1">
    <source>
        <dbReference type="EMBL" id="KAK7405469.1"/>
    </source>
</evidence>
<dbReference type="Proteomes" id="UP001386955">
    <property type="component" value="Unassembled WGS sequence"/>
</dbReference>